<dbReference type="PANTHER" id="PTHR33099">
    <property type="entry name" value="FE2OG DIOXYGENASE DOMAIN-CONTAINING PROTEIN"/>
    <property type="match status" value="1"/>
</dbReference>
<dbReference type="PANTHER" id="PTHR33099:SF7">
    <property type="entry name" value="MYND-TYPE DOMAIN-CONTAINING PROTEIN"/>
    <property type="match status" value="1"/>
</dbReference>
<dbReference type="AlphaFoldDB" id="A0A6A6JLK8"/>
<dbReference type="OrthoDB" id="27483at2759"/>
<dbReference type="Gene3D" id="2.60.120.620">
    <property type="entry name" value="q2cbj1_9rhob like domain"/>
    <property type="match status" value="1"/>
</dbReference>
<gene>
    <name evidence="1" type="ORF">EI97DRAFT_500363</name>
</gene>
<dbReference type="RefSeq" id="XP_033654931.1">
    <property type="nucleotide sequence ID" value="XM_033802659.1"/>
</dbReference>
<proteinExistence type="predicted"/>
<accession>A0A6A6JLK8</accession>
<reference evidence="1" key="1">
    <citation type="journal article" date="2020" name="Stud. Mycol.">
        <title>101 Dothideomycetes genomes: a test case for predicting lifestyles and emergence of pathogens.</title>
        <authorList>
            <person name="Haridas S."/>
            <person name="Albert R."/>
            <person name="Binder M."/>
            <person name="Bloem J."/>
            <person name="Labutti K."/>
            <person name="Salamov A."/>
            <person name="Andreopoulos B."/>
            <person name="Baker S."/>
            <person name="Barry K."/>
            <person name="Bills G."/>
            <person name="Bluhm B."/>
            <person name="Cannon C."/>
            <person name="Castanera R."/>
            <person name="Culley D."/>
            <person name="Daum C."/>
            <person name="Ezra D."/>
            <person name="Gonzalez J."/>
            <person name="Henrissat B."/>
            <person name="Kuo A."/>
            <person name="Liang C."/>
            <person name="Lipzen A."/>
            <person name="Lutzoni F."/>
            <person name="Magnuson J."/>
            <person name="Mondo S."/>
            <person name="Nolan M."/>
            <person name="Ohm R."/>
            <person name="Pangilinan J."/>
            <person name="Park H.-J."/>
            <person name="Ramirez L."/>
            <person name="Alfaro M."/>
            <person name="Sun H."/>
            <person name="Tritt A."/>
            <person name="Yoshinaga Y."/>
            <person name="Zwiers L.-H."/>
            <person name="Turgeon B."/>
            <person name="Goodwin S."/>
            <person name="Spatafora J."/>
            <person name="Crous P."/>
            <person name="Grigoriev I."/>
        </authorList>
    </citation>
    <scope>NUCLEOTIDE SEQUENCE</scope>
    <source>
        <strain evidence="1">CBS 379.55</strain>
    </source>
</reference>
<name>A0A6A6JLK8_WESOR</name>
<protein>
    <submittedName>
        <fullName evidence="1">Uncharacterized protein</fullName>
    </submittedName>
</protein>
<sequence>MPPTEIIDLGSTESDASIDSAEEKSLTNMDVKAQLNLALEGLECEPGDVYGIGLPERFIDPEIHVNGHRIDFPLSAEDVRRCIQAGHPAPFGKKDATIVDSSGVHWGGIVKQVAKDMALNPKRPGFHAELYKMLLYERGAMFKAHQDTEKVPGMFATLVVQLPSPHTGASVRMRRDGFRDGYLDTSLTEYSYVWWYSDMSHEILPVESGIRWVLTFNLVRDDPDTPLREFIPDTTNLQRVLKGYYHQRINKEAGLSSNLLVMLQHEYTEANLKLALLKDQDLEYVLALERACEETNCHVFLGTLEHRRWGPTGEYDYDDNPGGMHSIEEILEEETYLTAVFDLRGLRLLDKKKVENEDFLEDDPFDGYDQDSEDYEGYQGNWGCEATHWYRKAVAILVPDTDVLEFLGMAGNRPSNCKPTKRKFLYLLHRVQQTDKSRSAYHDTLFKLCRRMVEHNESERAKNTAVDTGDFSSSLLADVIYVSFIMNKNDLALRALNAFPKWDDRALAILGTRIQKKGFSFCQSIVQSHFAKETWLGPLSRSLNILLAGCANGDTAQQILEKGRRSDLLGWVVATLTPSFLNYVHRYMEDADETVKFYSMLEAEDADGAKRRMIYNMLSHKVTRTFFLVALSQGKDLALFLDHCHTLGYRTLTENIIRSASLQAHKFMAGELKLVFIPCLQSLVLYISKWDIPYTTEPYQTFAASIISNFISKYLGPRPAEGVGWARNTLDCSCRICTPINRFLQNACLETGRFTGAVRERHHMHREIEDAVVRYTHQTDRSGFGNTLVVRKMKVSGQEKHELWEAKRREVKAILASFHPRTLERLMGERYEEFVKARLVRRAEGTGPLVEAETSRVNLHGGRGGMMAQTGVKRKIGEVEVIDLT</sequence>
<evidence type="ECO:0000313" key="2">
    <source>
        <dbReference type="Proteomes" id="UP000800097"/>
    </source>
</evidence>
<dbReference type="GeneID" id="54555834"/>
<dbReference type="Proteomes" id="UP000800097">
    <property type="component" value="Unassembled WGS sequence"/>
</dbReference>
<keyword evidence="2" id="KW-1185">Reference proteome</keyword>
<dbReference type="EMBL" id="ML986490">
    <property type="protein sequence ID" value="KAF2277392.1"/>
    <property type="molecule type" value="Genomic_DNA"/>
</dbReference>
<organism evidence="1 2">
    <name type="scientific">Westerdykella ornata</name>
    <dbReference type="NCBI Taxonomy" id="318751"/>
    <lineage>
        <taxon>Eukaryota</taxon>
        <taxon>Fungi</taxon>
        <taxon>Dikarya</taxon>
        <taxon>Ascomycota</taxon>
        <taxon>Pezizomycotina</taxon>
        <taxon>Dothideomycetes</taxon>
        <taxon>Pleosporomycetidae</taxon>
        <taxon>Pleosporales</taxon>
        <taxon>Sporormiaceae</taxon>
        <taxon>Westerdykella</taxon>
    </lineage>
</organism>
<evidence type="ECO:0000313" key="1">
    <source>
        <dbReference type="EMBL" id="KAF2277392.1"/>
    </source>
</evidence>